<feature type="transmembrane region" description="Helical" evidence="8">
    <location>
        <begin position="67"/>
        <end position="85"/>
    </location>
</feature>
<dbReference type="Proteomes" id="UP000183053">
    <property type="component" value="Unassembled WGS sequence"/>
</dbReference>
<dbReference type="GO" id="GO:0022857">
    <property type="term" value="F:transmembrane transporter activity"/>
    <property type="evidence" value="ECO:0007669"/>
    <property type="project" value="InterPro"/>
</dbReference>
<keyword evidence="3" id="KW-0813">Transport</keyword>
<dbReference type="STRING" id="47312.SAMN04489765_2989"/>
<name>A0A1H1FYQ6_9ACTN</name>
<dbReference type="InterPro" id="IPR037294">
    <property type="entry name" value="ABC_BtuC-like"/>
</dbReference>
<dbReference type="InterPro" id="IPR000522">
    <property type="entry name" value="ABC_transptr_permease_BtuC"/>
</dbReference>
<dbReference type="PANTHER" id="PTHR30472">
    <property type="entry name" value="FERRIC ENTEROBACTIN TRANSPORT SYSTEM PERMEASE PROTEIN"/>
    <property type="match status" value="1"/>
</dbReference>
<evidence type="ECO:0000256" key="6">
    <source>
        <dbReference type="ARBA" id="ARBA00022989"/>
    </source>
</evidence>
<feature type="transmembrane region" description="Helical" evidence="8">
    <location>
        <begin position="25"/>
        <end position="46"/>
    </location>
</feature>
<dbReference type="AlphaFoldDB" id="A0A1H1FYQ6"/>
<keyword evidence="4" id="KW-1003">Cell membrane</keyword>
<evidence type="ECO:0000256" key="5">
    <source>
        <dbReference type="ARBA" id="ARBA00022692"/>
    </source>
</evidence>
<reference evidence="10" key="1">
    <citation type="submission" date="2016-10" db="EMBL/GenBank/DDBJ databases">
        <authorList>
            <person name="Varghese N."/>
            <person name="Submissions S."/>
        </authorList>
    </citation>
    <scope>NUCLEOTIDE SEQUENCE [LARGE SCALE GENOMIC DNA]</scope>
    <source>
        <strain evidence="10">DSM 44142</strain>
    </source>
</reference>
<accession>A0A1H1FYQ6</accession>
<evidence type="ECO:0000313" key="10">
    <source>
        <dbReference type="Proteomes" id="UP000183053"/>
    </source>
</evidence>
<keyword evidence="7 8" id="KW-0472">Membrane</keyword>
<organism evidence="9 10">
    <name type="scientific">Tsukamurella pulmonis</name>
    <dbReference type="NCBI Taxonomy" id="47312"/>
    <lineage>
        <taxon>Bacteria</taxon>
        <taxon>Bacillati</taxon>
        <taxon>Actinomycetota</taxon>
        <taxon>Actinomycetes</taxon>
        <taxon>Mycobacteriales</taxon>
        <taxon>Tsukamurellaceae</taxon>
        <taxon>Tsukamurella</taxon>
    </lineage>
</organism>
<evidence type="ECO:0000256" key="2">
    <source>
        <dbReference type="ARBA" id="ARBA00007935"/>
    </source>
</evidence>
<evidence type="ECO:0000256" key="3">
    <source>
        <dbReference type="ARBA" id="ARBA00022448"/>
    </source>
</evidence>
<dbReference type="Gene3D" id="1.10.3470.10">
    <property type="entry name" value="ABC transporter involved in vitamin B12 uptake, BtuC"/>
    <property type="match status" value="1"/>
</dbReference>
<feature type="transmembrane region" description="Helical" evidence="8">
    <location>
        <begin position="291"/>
        <end position="309"/>
    </location>
</feature>
<dbReference type="PANTHER" id="PTHR30472:SF19">
    <property type="entry name" value="PETROBACTIN IMPORT SYSTEM PERMEASE PROTEIN YCLO"/>
    <property type="match status" value="1"/>
</dbReference>
<evidence type="ECO:0000256" key="7">
    <source>
        <dbReference type="ARBA" id="ARBA00023136"/>
    </source>
</evidence>
<feature type="transmembrane region" description="Helical" evidence="8">
    <location>
        <begin position="97"/>
        <end position="116"/>
    </location>
</feature>
<evidence type="ECO:0000256" key="4">
    <source>
        <dbReference type="ARBA" id="ARBA00022475"/>
    </source>
</evidence>
<comment type="similarity">
    <text evidence="2">Belongs to the binding-protein-dependent transport system permease family. FecCD subfamily.</text>
</comment>
<comment type="subcellular location">
    <subcellularLocation>
        <location evidence="1">Cell membrane</location>
        <topology evidence="1">Multi-pass membrane protein</topology>
    </subcellularLocation>
</comment>
<proteinExistence type="inferred from homology"/>
<feature type="transmembrane region" description="Helical" evidence="8">
    <location>
        <begin position="192"/>
        <end position="219"/>
    </location>
</feature>
<evidence type="ECO:0000256" key="8">
    <source>
        <dbReference type="SAM" id="Phobius"/>
    </source>
</evidence>
<dbReference type="GO" id="GO:0033214">
    <property type="term" value="P:siderophore-iron import into cell"/>
    <property type="evidence" value="ECO:0007669"/>
    <property type="project" value="TreeGrafter"/>
</dbReference>
<keyword evidence="6 8" id="KW-1133">Transmembrane helix</keyword>
<dbReference type="RefSeq" id="WP_170842916.1">
    <property type="nucleotide sequence ID" value="NZ_AP025457.1"/>
</dbReference>
<dbReference type="EMBL" id="FNLF01000002">
    <property type="protein sequence ID" value="SDR05909.1"/>
    <property type="molecule type" value="Genomic_DNA"/>
</dbReference>
<keyword evidence="10" id="KW-1185">Reference proteome</keyword>
<feature type="transmembrane region" description="Helical" evidence="8">
    <location>
        <begin position="315"/>
        <end position="336"/>
    </location>
</feature>
<dbReference type="SUPFAM" id="SSF81345">
    <property type="entry name" value="ABC transporter involved in vitamin B12 uptake, BtuC"/>
    <property type="match status" value="1"/>
</dbReference>
<evidence type="ECO:0000313" key="9">
    <source>
        <dbReference type="EMBL" id="SDR05909.1"/>
    </source>
</evidence>
<feature type="transmembrane region" description="Helical" evidence="8">
    <location>
        <begin position="153"/>
        <end position="172"/>
    </location>
</feature>
<dbReference type="Pfam" id="PF01032">
    <property type="entry name" value="FecCD"/>
    <property type="match status" value="1"/>
</dbReference>
<dbReference type="GO" id="GO:0005886">
    <property type="term" value="C:plasma membrane"/>
    <property type="evidence" value="ECO:0007669"/>
    <property type="project" value="UniProtKB-SubCell"/>
</dbReference>
<evidence type="ECO:0000256" key="1">
    <source>
        <dbReference type="ARBA" id="ARBA00004651"/>
    </source>
</evidence>
<sequence>MSLSDMASAPAIDGRTTRVGWRARLAIAATLAVLSLALYLLMRTGADDVLRWDFQFGLSFERRMRTATAILIAAFAGAISTVLFHTVTHNRILTPQIIGLDWLYVLIQTVGVYVAGSRFVDNGDSVPQFLAQTATMVLFAAVLYGWLFSGRFASMFLLLLAGVVLGLAFRSISEFLQRLLSPTDFDALSIKLYGRLTAVNADLLPIAGAACLIVGVIVWQRRRVLDVLLLGRDPAVALGLRHRYELTLALVLIAVLVSVSTALVGPMMFFGFIIATLAYQLAGDWRHRATLPMAFLIGVIMLAGGQFILHNIFYANGMLTVIIEFVGGILFLAMLFRRRGTM</sequence>
<feature type="transmembrane region" description="Helical" evidence="8">
    <location>
        <begin position="246"/>
        <end position="279"/>
    </location>
</feature>
<keyword evidence="5 8" id="KW-0812">Transmembrane</keyword>
<gene>
    <name evidence="9" type="ORF">SAMN04489765_2989</name>
</gene>
<protein>
    <submittedName>
        <fullName evidence="9">Iron complex transport system permease protein</fullName>
    </submittedName>
</protein>
<feature type="transmembrane region" description="Helical" evidence="8">
    <location>
        <begin position="128"/>
        <end position="147"/>
    </location>
</feature>